<dbReference type="AlphaFoldDB" id="A0A8H6N825"/>
<dbReference type="Proteomes" id="UP000639643">
    <property type="component" value="Unassembled WGS sequence"/>
</dbReference>
<evidence type="ECO:0000313" key="3">
    <source>
        <dbReference type="Proteomes" id="UP000639643"/>
    </source>
</evidence>
<proteinExistence type="predicted"/>
<protein>
    <submittedName>
        <fullName evidence="2">Uncharacterized protein</fullName>
    </submittedName>
</protein>
<evidence type="ECO:0000256" key="1">
    <source>
        <dbReference type="SAM" id="SignalP"/>
    </source>
</evidence>
<keyword evidence="1" id="KW-0732">Signal</keyword>
<comment type="caution">
    <text evidence="2">The sequence shown here is derived from an EMBL/GenBank/DDBJ whole genome shotgun (WGS) entry which is preliminary data.</text>
</comment>
<dbReference type="EMBL" id="WIGM01000524">
    <property type="protein sequence ID" value="KAF6822890.1"/>
    <property type="molecule type" value="Genomic_DNA"/>
</dbReference>
<feature type="chain" id="PRO_5034024645" evidence="1">
    <location>
        <begin position="23"/>
        <end position="100"/>
    </location>
</feature>
<accession>A0A8H6N825</accession>
<organism evidence="2 3">
    <name type="scientific">Colletotrichum musicola</name>
    <dbReference type="NCBI Taxonomy" id="2175873"/>
    <lineage>
        <taxon>Eukaryota</taxon>
        <taxon>Fungi</taxon>
        <taxon>Dikarya</taxon>
        <taxon>Ascomycota</taxon>
        <taxon>Pezizomycotina</taxon>
        <taxon>Sordariomycetes</taxon>
        <taxon>Hypocreomycetidae</taxon>
        <taxon>Glomerellales</taxon>
        <taxon>Glomerellaceae</taxon>
        <taxon>Colletotrichum</taxon>
        <taxon>Colletotrichum orchidearum species complex</taxon>
    </lineage>
</organism>
<gene>
    <name evidence="2" type="ORF">CMUS01_10910</name>
</gene>
<sequence>MLVKYLLSVAVLGLSLPMGVLSNPVANSEARALSEDTQGAELQARAKEPGSCTYNTDDCNGRGICVGVSGRRLCCRILNRCLGEGHSCEINALGVIATCS</sequence>
<name>A0A8H6N825_9PEZI</name>
<keyword evidence="3" id="KW-1185">Reference proteome</keyword>
<reference evidence="2" key="1">
    <citation type="journal article" date="2020" name="Phytopathology">
        <title>Genome Sequence Resources of Colletotrichum truncatum, C. plurivorum, C. musicola, and C. sojae: Four Species Pathogenic to Soybean (Glycine max).</title>
        <authorList>
            <person name="Rogerio F."/>
            <person name="Boufleur T.R."/>
            <person name="Ciampi-Guillardi M."/>
            <person name="Sukno S.A."/>
            <person name="Thon M.R."/>
            <person name="Massola Junior N.S."/>
            <person name="Baroncelli R."/>
        </authorList>
    </citation>
    <scope>NUCLEOTIDE SEQUENCE</scope>
    <source>
        <strain evidence="2">LFN0074</strain>
    </source>
</reference>
<feature type="signal peptide" evidence="1">
    <location>
        <begin position="1"/>
        <end position="22"/>
    </location>
</feature>
<evidence type="ECO:0000313" key="2">
    <source>
        <dbReference type="EMBL" id="KAF6822890.1"/>
    </source>
</evidence>